<dbReference type="PROSITE" id="PS00194">
    <property type="entry name" value="THIOREDOXIN_1"/>
    <property type="match status" value="1"/>
</dbReference>
<reference evidence="2" key="1">
    <citation type="journal article" date="2020" name="Nature">
        <title>Giant virus diversity and host interactions through global metagenomics.</title>
        <authorList>
            <person name="Schulz F."/>
            <person name="Roux S."/>
            <person name="Paez-Espino D."/>
            <person name="Jungbluth S."/>
            <person name="Walsh D.A."/>
            <person name="Denef V.J."/>
            <person name="McMahon K.D."/>
            <person name="Konstantinidis K.T."/>
            <person name="Eloe-Fadrosh E.A."/>
            <person name="Kyrpides N.C."/>
            <person name="Woyke T."/>
        </authorList>
    </citation>
    <scope>NUCLEOTIDE SEQUENCE</scope>
    <source>
        <strain evidence="2">GVMAG-M-3300023184-101</strain>
    </source>
</reference>
<feature type="domain" description="Thioredoxin" evidence="1">
    <location>
        <begin position="1"/>
        <end position="127"/>
    </location>
</feature>
<dbReference type="EMBL" id="MN739951">
    <property type="protein sequence ID" value="QHT79671.1"/>
    <property type="molecule type" value="Genomic_DNA"/>
</dbReference>
<name>A0A6C0HGB6_9ZZZZ</name>
<dbReference type="CDD" id="cd02947">
    <property type="entry name" value="TRX_family"/>
    <property type="match status" value="1"/>
</dbReference>
<dbReference type="PANTHER" id="PTHR10438">
    <property type="entry name" value="THIOREDOXIN"/>
    <property type="match status" value="1"/>
</dbReference>
<dbReference type="Gene3D" id="3.40.30.10">
    <property type="entry name" value="Glutaredoxin"/>
    <property type="match status" value="1"/>
</dbReference>
<accession>A0A6C0HGB6</accession>
<dbReference type="InterPro" id="IPR017937">
    <property type="entry name" value="Thioredoxin_CS"/>
</dbReference>
<dbReference type="AlphaFoldDB" id="A0A6C0HGB6"/>
<dbReference type="InterPro" id="IPR013766">
    <property type="entry name" value="Thioredoxin_domain"/>
</dbReference>
<dbReference type="InterPro" id="IPR036249">
    <property type="entry name" value="Thioredoxin-like_sf"/>
</dbReference>
<proteinExistence type="predicted"/>
<sequence length="132" mass="15381">MSTTTKQIDIITELDVKDLLTLQQTMGQKMVVIKFSAKWCGPCKKIAPLWDLWIKNNNQTNIIYVELDIDETMDLYMAFKRYKMVNGVPTVLMFQGNIRREHWFIPDDSFIGGDVEGFKLFLNRCVIKAKNL</sequence>
<dbReference type="Pfam" id="PF00085">
    <property type="entry name" value="Thioredoxin"/>
    <property type="match status" value="1"/>
</dbReference>
<dbReference type="SUPFAM" id="SSF52833">
    <property type="entry name" value="Thioredoxin-like"/>
    <property type="match status" value="1"/>
</dbReference>
<dbReference type="PRINTS" id="PR00421">
    <property type="entry name" value="THIOREDOXIN"/>
</dbReference>
<dbReference type="InterPro" id="IPR050620">
    <property type="entry name" value="Thioredoxin_H-type-like"/>
</dbReference>
<dbReference type="PANTHER" id="PTHR10438:SF405">
    <property type="entry name" value="THIOREDOXIN DOMAIN-CONTAINING PROTEIN"/>
    <property type="match status" value="1"/>
</dbReference>
<dbReference type="PROSITE" id="PS51352">
    <property type="entry name" value="THIOREDOXIN_2"/>
    <property type="match status" value="1"/>
</dbReference>
<protein>
    <recommendedName>
        <fullName evidence="1">Thioredoxin domain-containing protein</fullName>
    </recommendedName>
</protein>
<evidence type="ECO:0000313" key="2">
    <source>
        <dbReference type="EMBL" id="QHT79671.1"/>
    </source>
</evidence>
<evidence type="ECO:0000259" key="1">
    <source>
        <dbReference type="PROSITE" id="PS51352"/>
    </source>
</evidence>
<organism evidence="2">
    <name type="scientific">viral metagenome</name>
    <dbReference type="NCBI Taxonomy" id="1070528"/>
    <lineage>
        <taxon>unclassified sequences</taxon>
        <taxon>metagenomes</taxon>
        <taxon>organismal metagenomes</taxon>
    </lineage>
</organism>